<keyword evidence="1" id="KW-0479">Metal-binding</keyword>
<dbReference type="GO" id="GO:0008270">
    <property type="term" value="F:zinc ion binding"/>
    <property type="evidence" value="ECO:0007669"/>
    <property type="project" value="UniProtKB-UniRule"/>
</dbReference>
<evidence type="ECO:0000313" key="5">
    <source>
        <dbReference type="Proteomes" id="UP000053890"/>
    </source>
</evidence>
<dbReference type="SUPFAM" id="SSF144232">
    <property type="entry name" value="HIT/MYND zinc finger-like"/>
    <property type="match status" value="1"/>
</dbReference>
<keyword evidence="1" id="KW-0862">Zinc</keyword>
<dbReference type="CDD" id="cd23024">
    <property type="entry name" value="zf-HIT_ZNHIT2-3"/>
    <property type="match status" value="1"/>
</dbReference>
<accession>A0A194S460</accession>
<dbReference type="RefSeq" id="XP_018270255.1">
    <property type="nucleotide sequence ID" value="XM_018414466.1"/>
</dbReference>
<evidence type="ECO:0000256" key="2">
    <source>
        <dbReference type="SAM" id="MobiDB-lite"/>
    </source>
</evidence>
<feature type="compositionally biased region" description="Gly residues" evidence="2">
    <location>
        <begin position="185"/>
        <end position="217"/>
    </location>
</feature>
<evidence type="ECO:0000259" key="3">
    <source>
        <dbReference type="PROSITE" id="PS51083"/>
    </source>
</evidence>
<keyword evidence="5" id="KW-1185">Reference proteome</keyword>
<dbReference type="Gene3D" id="3.30.60.190">
    <property type="match status" value="1"/>
</dbReference>
<keyword evidence="1" id="KW-0863">Zinc-finger</keyword>
<dbReference type="Proteomes" id="UP000053890">
    <property type="component" value="Unassembled WGS sequence"/>
</dbReference>
<evidence type="ECO:0000256" key="1">
    <source>
        <dbReference type="PROSITE-ProRule" id="PRU00453"/>
    </source>
</evidence>
<sequence length="249" mass="26533">MVAKLPPCKVCAKADSGKYTCPTDHVAYCSVVCYKKHKVDGCFSTAAYQPPARPVVPVANEPQEDDDRPRKRLKNLHWPAEPDPTLWDDPLQRDEVKPVRHSELEAVATSPAIRALLAQPSIRTPLSRLLSLPHHQRTASLRVLLGLPAEPAPGVYRPEGGKRFATAVQSAEAMREERLGMSSAGTGGARGGRGGARGGARGGRGGGRGGAAGGGGLRVLQSTEEERKEVERFAAQVVDILEAVRGAAR</sequence>
<dbReference type="OrthoDB" id="18412at2759"/>
<dbReference type="AlphaFoldDB" id="A0A194S460"/>
<feature type="region of interest" description="Disordered" evidence="2">
    <location>
        <begin position="177"/>
        <end position="223"/>
    </location>
</feature>
<feature type="domain" description="HIT-type" evidence="3">
    <location>
        <begin position="8"/>
        <end position="42"/>
    </location>
</feature>
<organism evidence="4 5">
    <name type="scientific">Rhodotorula graminis (strain WP1)</name>
    <dbReference type="NCBI Taxonomy" id="578459"/>
    <lineage>
        <taxon>Eukaryota</taxon>
        <taxon>Fungi</taxon>
        <taxon>Dikarya</taxon>
        <taxon>Basidiomycota</taxon>
        <taxon>Pucciniomycotina</taxon>
        <taxon>Microbotryomycetes</taxon>
        <taxon>Sporidiobolales</taxon>
        <taxon>Sporidiobolaceae</taxon>
        <taxon>Rhodotorula</taxon>
    </lineage>
</organism>
<dbReference type="STRING" id="578459.A0A194S460"/>
<dbReference type="GeneID" id="28974914"/>
<reference evidence="4 5" key="1">
    <citation type="journal article" date="2015" name="Front. Microbiol.">
        <title>Genome sequence of the plant growth promoting endophytic yeast Rhodotorula graminis WP1.</title>
        <authorList>
            <person name="Firrincieli A."/>
            <person name="Otillar R."/>
            <person name="Salamov A."/>
            <person name="Schmutz J."/>
            <person name="Khan Z."/>
            <person name="Redman R.S."/>
            <person name="Fleck N.D."/>
            <person name="Lindquist E."/>
            <person name="Grigoriev I.V."/>
            <person name="Doty S.L."/>
        </authorList>
    </citation>
    <scope>NUCLEOTIDE SEQUENCE [LARGE SCALE GENOMIC DNA]</scope>
    <source>
        <strain evidence="4 5">WP1</strain>
    </source>
</reference>
<dbReference type="InterPro" id="IPR007529">
    <property type="entry name" value="Znf_HIT"/>
</dbReference>
<gene>
    <name evidence="4" type="ORF">RHOBADRAFT_44690</name>
</gene>
<evidence type="ECO:0000313" key="4">
    <source>
        <dbReference type="EMBL" id="KPV74206.1"/>
    </source>
</evidence>
<proteinExistence type="predicted"/>
<feature type="region of interest" description="Disordered" evidence="2">
    <location>
        <begin position="53"/>
        <end position="85"/>
    </location>
</feature>
<dbReference type="PROSITE" id="PS51083">
    <property type="entry name" value="ZF_HIT"/>
    <property type="match status" value="1"/>
</dbReference>
<dbReference type="EMBL" id="KQ474080">
    <property type="protein sequence ID" value="KPV74206.1"/>
    <property type="molecule type" value="Genomic_DNA"/>
</dbReference>
<dbReference type="OMA" id="KCAICQT"/>
<protein>
    <recommendedName>
        <fullName evidence="3">HIT-type domain-containing protein</fullName>
    </recommendedName>
</protein>
<name>A0A194S460_RHOGW</name>
<dbReference type="Pfam" id="PF04438">
    <property type="entry name" value="zf-HIT"/>
    <property type="match status" value="1"/>
</dbReference>